<comment type="caution">
    <text evidence="4">The sequence shown here is derived from an EMBL/GenBank/DDBJ whole genome shotgun (WGS) entry which is preliminary data.</text>
</comment>
<dbReference type="AlphaFoldDB" id="A0A2T1A0Z0"/>
<dbReference type="InterPro" id="IPR011611">
    <property type="entry name" value="PfkB_dom"/>
</dbReference>
<dbReference type="CDD" id="cd01166">
    <property type="entry name" value="KdgK"/>
    <property type="match status" value="1"/>
</dbReference>
<keyword evidence="2" id="KW-0418">Kinase</keyword>
<evidence type="ECO:0000256" key="2">
    <source>
        <dbReference type="ARBA" id="ARBA00022777"/>
    </source>
</evidence>
<keyword evidence="5" id="KW-1185">Reference proteome</keyword>
<evidence type="ECO:0000313" key="5">
    <source>
        <dbReference type="Proteomes" id="UP000237752"/>
    </source>
</evidence>
<dbReference type="Gene3D" id="3.40.1190.20">
    <property type="match status" value="1"/>
</dbReference>
<dbReference type="EMBL" id="PVUE01000006">
    <property type="protein sequence ID" value="PRZ42272.1"/>
    <property type="molecule type" value="Genomic_DNA"/>
</dbReference>
<name>A0A2T1A0Z0_9ACTN</name>
<proteinExistence type="predicted"/>
<sequence>MSAQPTVAVIGTFLVDILGRPVGDIPQGQASVRIEQIRITAAGSGAGTAVDLARLGAKVYGVGARSTDVIGTVLAGLLADEGIDSSLLKVLDGAQTSASMLPIRPNGDRPALHVPGINGLVRVSDLTFPAWEGIDGLHLGGVDAMRNLETTELVGVLKAAKSAGVFVSMDVQSGRPADNRSDILDLLPYVDVFMPNLEQAQSLVNAVDPEAVLLALLNHGAASVILTLGPDGSLYGSGVERRRTPVYPVEVLDTTGCGDAFCAAYLMGALRGVDVPERLQLATAAGSLTATGLGSDAGIVGWDQLVDYVRAADVRGRLG</sequence>
<feature type="domain" description="Carbohydrate kinase PfkB" evidence="3">
    <location>
        <begin position="6"/>
        <end position="296"/>
    </location>
</feature>
<dbReference type="PANTHER" id="PTHR10584:SF166">
    <property type="entry name" value="RIBOKINASE"/>
    <property type="match status" value="1"/>
</dbReference>
<evidence type="ECO:0000256" key="1">
    <source>
        <dbReference type="ARBA" id="ARBA00022679"/>
    </source>
</evidence>
<dbReference type="GO" id="GO:0006796">
    <property type="term" value="P:phosphate-containing compound metabolic process"/>
    <property type="evidence" value="ECO:0007669"/>
    <property type="project" value="UniProtKB-ARBA"/>
</dbReference>
<evidence type="ECO:0000313" key="4">
    <source>
        <dbReference type="EMBL" id="PRZ42272.1"/>
    </source>
</evidence>
<dbReference type="GO" id="GO:0005829">
    <property type="term" value="C:cytosol"/>
    <property type="evidence" value="ECO:0007669"/>
    <property type="project" value="TreeGrafter"/>
</dbReference>
<dbReference type="Proteomes" id="UP000237752">
    <property type="component" value="Unassembled WGS sequence"/>
</dbReference>
<dbReference type="PANTHER" id="PTHR10584">
    <property type="entry name" value="SUGAR KINASE"/>
    <property type="match status" value="1"/>
</dbReference>
<dbReference type="Pfam" id="PF00294">
    <property type="entry name" value="PfkB"/>
    <property type="match status" value="1"/>
</dbReference>
<dbReference type="InterPro" id="IPR029056">
    <property type="entry name" value="Ribokinase-like"/>
</dbReference>
<dbReference type="SUPFAM" id="SSF53613">
    <property type="entry name" value="Ribokinase-like"/>
    <property type="match status" value="1"/>
</dbReference>
<keyword evidence="1" id="KW-0808">Transferase</keyword>
<dbReference type="RefSeq" id="WP_106348769.1">
    <property type="nucleotide sequence ID" value="NZ_PVUE01000006.1"/>
</dbReference>
<accession>A0A2T1A0Z0</accession>
<gene>
    <name evidence="4" type="ORF">CLV47_106143</name>
</gene>
<dbReference type="InterPro" id="IPR002139">
    <property type="entry name" value="Ribo/fructo_kinase"/>
</dbReference>
<protein>
    <recommendedName>
        <fullName evidence="3">Carbohydrate kinase PfkB domain-containing protein</fullName>
    </recommendedName>
</protein>
<dbReference type="PRINTS" id="PR00990">
    <property type="entry name" value="RIBOKINASE"/>
</dbReference>
<organism evidence="4 5">
    <name type="scientific">Antricoccus suffuscus</name>
    <dbReference type="NCBI Taxonomy" id="1629062"/>
    <lineage>
        <taxon>Bacteria</taxon>
        <taxon>Bacillati</taxon>
        <taxon>Actinomycetota</taxon>
        <taxon>Actinomycetes</taxon>
        <taxon>Geodermatophilales</taxon>
        <taxon>Antricoccaceae</taxon>
        <taxon>Antricoccus</taxon>
    </lineage>
</organism>
<dbReference type="GO" id="GO:0016301">
    <property type="term" value="F:kinase activity"/>
    <property type="evidence" value="ECO:0007669"/>
    <property type="project" value="UniProtKB-KW"/>
</dbReference>
<reference evidence="4 5" key="1">
    <citation type="submission" date="2018-03" db="EMBL/GenBank/DDBJ databases">
        <title>Genomic Encyclopedia of Archaeal and Bacterial Type Strains, Phase II (KMG-II): from individual species to whole genera.</title>
        <authorList>
            <person name="Goeker M."/>
        </authorList>
    </citation>
    <scope>NUCLEOTIDE SEQUENCE [LARGE SCALE GENOMIC DNA]</scope>
    <source>
        <strain evidence="4 5">DSM 100065</strain>
    </source>
</reference>
<evidence type="ECO:0000259" key="3">
    <source>
        <dbReference type="Pfam" id="PF00294"/>
    </source>
</evidence>
<dbReference type="OrthoDB" id="7946249at2"/>